<name>A0A1F8H789_9BACT</name>
<dbReference type="GO" id="GO:0004619">
    <property type="term" value="F:phosphoglycerate mutase activity"/>
    <property type="evidence" value="ECO:0007669"/>
    <property type="project" value="UniProtKB-UniRule"/>
</dbReference>
<dbReference type="NCBIfam" id="TIGR01307">
    <property type="entry name" value="pgm_bpd_ind"/>
    <property type="match status" value="1"/>
</dbReference>
<comment type="similarity">
    <text evidence="4 9">Belongs to the BPG-independent phosphoglycerate mutase family.</text>
</comment>
<evidence type="ECO:0000313" key="16">
    <source>
        <dbReference type="Proteomes" id="UP000177745"/>
    </source>
</evidence>
<feature type="binding site" evidence="9 12">
    <location>
        <position position="60"/>
    </location>
    <ligand>
        <name>Mn(2+)</name>
        <dbReference type="ChEBI" id="CHEBI:29035"/>
        <label>2</label>
    </ligand>
</feature>
<dbReference type="FunFam" id="3.40.1450.10:FF:000002">
    <property type="entry name" value="2,3-bisphosphoglycerate-independent phosphoglycerate mutase"/>
    <property type="match status" value="1"/>
</dbReference>
<evidence type="ECO:0000256" key="12">
    <source>
        <dbReference type="PIRSR" id="PIRSR001492-3"/>
    </source>
</evidence>
<feature type="binding site" evidence="9 12">
    <location>
        <position position="390"/>
    </location>
    <ligand>
        <name>Mn(2+)</name>
        <dbReference type="ChEBI" id="CHEBI:29035"/>
        <label>1</label>
    </ligand>
</feature>
<dbReference type="Proteomes" id="UP000177745">
    <property type="component" value="Unassembled WGS sequence"/>
</dbReference>
<dbReference type="Gene3D" id="3.40.1450.10">
    <property type="entry name" value="BPG-independent phosphoglycerate mutase, domain B"/>
    <property type="match status" value="1"/>
</dbReference>
<dbReference type="EMBL" id="MGKY01000016">
    <property type="protein sequence ID" value="OGN33462.1"/>
    <property type="molecule type" value="Genomic_DNA"/>
</dbReference>
<organism evidence="15 16">
    <name type="scientific">Candidatus Yanofskybacteria bacterium RIFCSPLOWO2_12_FULL_43_11b</name>
    <dbReference type="NCBI Taxonomy" id="1802710"/>
    <lineage>
        <taxon>Bacteria</taxon>
        <taxon>Candidatus Yanofskyibacteriota</taxon>
    </lineage>
</organism>
<evidence type="ECO:0000259" key="14">
    <source>
        <dbReference type="Pfam" id="PF06415"/>
    </source>
</evidence>
<feature type="active site" description="Phosphoserine intermediate" evidence="9 11">
    <location>
        <position position="60"/>
    </location>
</feature>
<feature type="binding site" evidence="9">
    <location>
        <position position="327"/>
    </location>
    <ligand>
        <name>substrate</name>
    </ligand>
</feature>
<dbReference type="InterPro" id="IPR006124">
    <property type="entry name" value="Metalloenzyme"/>
</dbReference>
<dbReference type="SUPFAM" id="SSF64158">
    <property type="entry name" value="2,3-Bisphosphoglycerate-independent phosphoglycerate mutase, substrate-binding domain"/>
    <property type="match status" value="1"/>
</dbReference>
<feature type="domain" description="Metalloenzyme" evidence="13">
    <location>
        <begin position="2"/>
        <end position="499"/>
    </location>
</feature>
<evidence type="ECO:0000256" key="4">
    <source>
        <dbReference type="ARBA" id="ARBA00008819"/>
    </source>
</evidence>
<evidence type="ECO:0000256" key="8">
    <source>
        <dbReference type="ARBA" id="ARBA00023235"/>
    </source>
</evidence>
<feature type="binding site" evidence="9">
    <location>
        <position position="183"/>
    </location>
    <ligand>
        <name>substrate</name>
    </ligand>
</feature>
<evidence type="ECO:0000256" key="2">
    <source>
        <dbReference type="ARBA" id="ARBA00002315"/>
    </source>
</evidence>
<accession>A0A1F8H789</accession>
<dbReference type="PANTHER" id="PTHR31637:SF0">
    <property type="entry name" value="2,3-BISPHOSPHOGLYCERATE-INDEPENDENT PHOSPHOGLYCERATE MUTASE"/>
    <property type="match status" value="1"/>
</dbReference>
<dbReference type="Gene3D" id="3.40.720.10">
    <property type="entry name" value="Alkaline Phosphatase, subunit A"/>
    <property type="match status" value="1"/>
</dbReference>
<evidence type="ECO:0000259" key="13">
    <source>
        <dbReference type="Pfam" id="PF01676"/>
    </source>
</evidence>
<feature type="binding site" evidence="9 12">
    <location>
        <position position="431"/>
    </location>
    <ligand>
        <name>Mn(2+)</name>
        <dbReference type="ChEBI" id="CHEBI:29035"/>
        <label>2</label>
    </ligand>
</feature>
<dbReference type="InterPro" id="IPR005995">
    <property type="entry name" value="Pgm_bpd_ind"/>
</dbReference>
<evidence type="ECO:0000256" key="11">
    <source>
        <dbReference type="PIRSR" id="PIRSR001492-1"/>
    </source>
</evidence>
<protein>
    <recommendedName>
        <fullName evidence="9 10">2,3-bisphosphoglycerate-independent phosphoglycerate mutase</fullName>
        <shortName evidence="9">BPG-independent PGAM</shortName>
        <shortName evidence="9">Phosphoglyceromutase</shortName>
        <shortName evidence="9">iPGM</shortName>
        <ecNumber evidence="9 10">5.4.2.12</ecNumber>
    </recommendedName>
</protein>
<evidence type="ECO:0000256" key="3">
    <source>
        <dbReference type="ARBA" id="ARBA00004798"/>
    </source>
</evidence>
<dbReference type="EC" id="5.4.2.12" evidence="9 10"/>
<dbReference type="InterPro" id="IPR036646">
    <property type="entry name" value="PGAM_B_sf"/>
</dbReference>
<keyword evidence="7 9" id="KW-0464">Manganese</keyword>
<dbReference type="GO" id="GO:0006096">
    <property type="term" value="P:glycolytic process"/>
    <property type="evidence" value="ECO:0007669"/>
    <property type="project" value="UniProtKB-UniRule"/>
</dbReference>
<evidence type="ECO:0000256" key="6">
    <source>
        <dbReference type="ARBA" id="ARBA00023152"/>
    </source>
</evidence>
<dbReference type="Pfam" id="PF06415">
    <property type="entry name" value="iPGM_N"/>
    <property type="match status" value="1"/>
</dbReference>
<comment type="pathway">
    <text evidence="3 9">Carbohydrate degradation; glycolysis; pyruvate from D-glyceraldehyde 3-phosphate: step 3/5.</text>
</comment>
<feature type="binding site" evidence="9 12">
    <location>
        <position position="394"/>
    </location>
    <ligand>
        <name>Mn(2+)</name>
        <dbReference type="ChEBI" id="CHEBI:29035"/>
        <label>1</label>
    </ligand>
</feature>
<feature type="binding site" evidence="9 12">
    <location>
        <position position="432"/>
    </location>
    <ligand>
        <name>Mn(2+)</name>
        <dbReference type="ChEBI" id="CHEBI:29035"/>
        <label>2</label>
    </ligand>
</feature>
<comment type="caution">
    <text evidence="15">The sequence shown here is derived from an EMBL/GenBank/DDBJ whole genome shotgun (WGS) entry which is preliminary data.</text>
</comment>
<dbReference type="Pfam" id="PF01676">
    <property type="entry name" value="Metalloenzyme"/>
    <property type="match status" value="1"/>
</dbReference>
<dbReference type="GO" id="GO:0005829">
    <property type="term" value="C:cytosol"/>
    <property type="evidence" value="ECO:0007669"/>
    <property type="project" value="TreeGrafter"/>
</dbReference>
<evidence type="ECO:0000256" key="1">
    <source>
        <dbReference type="ARBA" id="ARBA00000370"/>
    </source>
</evidence>
<proteinExistence type="inferred from homology"/>
<keyword evidence="5 9" id="KW-0479">Metal-binding</keyword>
<feature type="binding site" evidence="9">
    <location>
        <position position="121"/>
    </location>
    <ligand>
        <name>substrate</name>
    </ligand>
</feature>
<dbReference type="PANTHER" id="PTHR31637">
    <property type="entry name" value="2,3-BISPHOSPHOGLYCERATE-INDEPENDENT PHOSPHOGLYCERATE MUTASE"/>
    <property type="match status" value="1"/>
</dbReference>
<comment type="function">
    <text evidence="2 9">Catalyzes the interconversion of 2-phosphoglycerate and 3-phosphoglycerate.</text>
</comment>
<evidence type="ECO:0000256" key="9">
    <source>
        <dbReference type="HAMAP-Rule" id="MF_01038"/>
    </source>
</evidence>
<keyword evidence="6 9" id="KW-0324">Glycolysis</keyword>
<feature type="binding site" evidence="9 12">
    <location>
        <position position="10"/>
    </location>
    <ligand>
        <name>Mn(2+)</name>
        <dbReference type="ChEBI" id="CHEBI:29035"/>
        <label>2</label>
    </ligand>
</feature>
<dbReference type="InterPro" id="IPR011258">
    <property type="entry name" value="BPG-indep_PGM_N"/>
</dbReference>
<feature type="binding site" evidence="9 12">
    <location>
        <position position="450"/>
    </location>
    <ligand>
        <name>Mn(2+)</name>
        <dbReference type="ChEBI" id="CHEBI:29035"/>
        <label>1</label>
    </ligand>
</feature>
<keyword evidence="8 9" id="KW-0413">Isomerase</keyword>
<evidence type="ECO:0000256" key="7">
    <source>
        <dbReference type="ARBA" id="ARBA00023211"/>
    </source>
</evidence>
<comment type="catalytic activity">
    <reaction evidence="1 9">
        <text>(2R)-2-phosphoglycerate = (2R)-3-phosphoglycerate</text>
        <dbReference type="Rhea" id="RHEA:15901"/>
        <dbReference type="ChEBI" id="CHEBI:58272"/>
        <dbReference type="ChEBI" id="CHEBI:58289"/>
        <dbReference type="EC" id="5.4.2.12"/>
    </reaction>
</comment>
<dbReference type="SUPFAM" id="SSF53649">
    <property type="entry name" value="Alkaline phosphatase-like"/>
    <property type="match status" value="1"/>
</dbReference>
<reference evidence="15 16" key="1">
    <citation type="journal article" date="2016" name="Nat. Commun.">
        <title>Thousands of microbial genomes shed light on interconnected biogeochemical processes in an aquifer system.</title>
        <authorList>
            <person name="Anantharaman K."/>
            <person name="Brown C.T."/>
            <person name="Hug L.A."/>
            <person name="Sharon I."/>
            <person name="Castelle C.J."/>
            <person name="Probst A.J."/>
            <person name="Thomas B.C."/>
            <person name="Singh A."/>
            <person name="Wilkins M.J."/>
            <person name="Karaoz U."/>
            <person name="Brodie E.L."/>
            <person name="Williams K.H."/>
            <person name="Hubbard S.S."/>
            <person name="Banfield J.F."/>
        </authorList>
    </citation>
    <scope>NUCLEOTIDE SEQUENCE [LARGE SCALE GENOMIC DNA]</scope>
</reference>
<dbReference type="PIRSF" id="PIRSF001492">
    <property type="entry name" value="IPGAM"/>
    <property type="match status" value="1"/>
</dbReference>
<evidence type="ECO:0000256" key="10">
    <source>
        <dbReference type="NCBIfam" id="TIGR01307"/>
    </source>
</evidence>
<comment type="subunit">
    <text evidence="9">Monomer.</text>
</comment>
<feature type="binding site" evidence="9">
    <location>
        <position position="189"/>
    </location>
    <ligand>
        <name>substrate</name>
    </ligand>
</feature>
<sequence>MKPIVLAVLDGWGYSKQKLGNAILNAKTPNIDSIQQNYPSLLLQASGKAAGMTWGESGNSEVGHLTIGAGRVIFQYLSRINKAIDNEDFFSNEVLTKTIGHVHENNSVLHLAGLLTSGSVHAYLRHLFALIDMAKRNNIINLKIHLFADGKDSGLKEAPALIKKVEDYLSQVGVGKISTIIGRDFAMDRGKNWNLTKTAYELLAAGAGEKAPDIYKKLDEYYLSGQNDSKILPTVIDDTGTIKENDALIFFNFREDSMRQLVEAFVDKEFDIFEKKELNNLYVASLTQYLENPNLHVAFPIPEIKNGLAETLSKNGRKQYHIAETEKYAHVTYFFNCLKNAPFDGETDFLSESVKNPTENPEMKAGDIAEKVLSEIDRYDFFVINFANGDILSHFGNFEATVKGIQAIDEAVGKIKSAILERDGIMMITADHGNAESLTYKSSGESETKHNDNPVPFYLIGRQFERMRRDDEIELSMTKASGLLADVAPTVLELMGIEKPAEMTGESLLRQLA</sequence>
<dbReference type="GO" id="GO:0030145">
    <property type="term" value="F:manganese ion binding"/>
    <property type="evidence" value="ECO:0007669"/>
    <property type="project" value="UniProtKB-UniRule"/>
</dbReference>
<comment type="caution">
    <text evidence="9">Lacks conserved residue(s) required for the propagation of feature annotation.</text>
</comment>
<evidence type="ECO:0000313" key="15">
    <source>
        <dbReference type="EMBL" id="OGN33462.1"/>
    </source>
</evidence>
<gene>
    <name evidence="9" type="primary">gpmI</name>
    <name evidence="15" type="ORF">A3G51_01695</name>
</gene>
<dbReference type="HAMAP" id="MF_01038">
    <property type="entry name" value="GpmI"/>
    <property type="match status" value="1"/>
</dbReference>
<evidence type="ECO:0000256" key="5">
    <source>
        <dbReference type="ARBA" id="ARBA00022723"/>
    </source>
</evidence>
<dbReference type="UniPathway" id="UPA00109">
    <property type="reaction ID" value="UER00186"/>
</dbReference>
<dbReference type="AlphaFoldDB" id="A0A1F8H789"/>
<feature type="domain" description="BPG-independent PGAM N-terminal" evidence="14">
    <location>
        <begin position="80"/>
        <end position="289"/>
    </location>
</feature>
<dbReference type="GO" id="GO:0006007">
    <property type="term" value="P:glucose catabolic process"/>
    <property type="evidence" value="ECO:0007669"/>
    <property type="project" value="InterPro"/>
</dbReference>
<dbReference type="InterPro" id="IPR017850">
    <property type="entry name" value="Alkaline_phosphatase_core_sf"/>
</dbReference>
<dbReference type="CDD" id="cd16010">
    <property type="entry name" value="iPGM"/>
    <property type="match status" value="1"/>
</dbReference>
<comment type="cofactor">
    <cofactor evidence="9">
        <name>Mn(2+)</name>
        <dbReference type="ChEBI" id="CHEBI:29035"/>
    </cofactor>
    <text evidence="9">Binds 2 manganese ions per subunit.</text>
</comment>